<dbReference type="EMBL" id="JBAMIC010000001">
    <property type="protein sequence ID" value="KAK7116199.1"/>
    <property type="molecule type" value="Genomic_DNA"/>
</dbReference>
<evidence type="ECO:0000256" key="1">
    <source>
        <dbReference type="ARBA" id="ARBA00004123"/>
    </source>
</evidence>
<organism evidence="10 11">
    <name type="scientific">Littorina saxatilis</name>
    <dbReference type="NCBI Taxonomy" id="31220"/>
    <lineage>
        <taxon>Eukaryota</taxon>
        <taxon>Metazoa</taxon>
        <taxon>Spiralia</taxon>
        <taxon>Lophotrochozoa</taxon>
        <taxon>Mollusca</taxon>
        <taxon>Gastropoda</taxon>
        <taxon>Caenogastropoda</taxon>
        <taxon>Littorinimorpha</taxon>
        <taxon>Littorinoidea</taxon>
        <taxon>Littorinidae</taxon>
        <taxon>Littorina</taxon>
    </lineage>
</organism>
<dbReference type="Proteomes" id="UP001374579">
    <property type="component" value="Unassembled WGS sequence"/>
</dbReference>
<comment type="subcellular location">
    <subcellularLocation>
        <location evidence="1 6">Nucleus</location>
    </subcellularLocation>
</comment>
<dbReference type="InterPro" id="IPR008806">
    <property type="entry name" value="RNA_pol_III_Rpc82_C"/>
</dbReference>
<dbReference type="AlphaFoldDB" id="A0AAN9C3W2"/>
<accession>A0AAN9C3W2</accession>
<evidence type="ECO:0000259" key="8">
    <source>
        <dbReference type="Pfam" id="PF08221"/>
    </source>
</evidence>
<dbReference type="PANTHER" id="PTHR12949:SF0">
    <property type="entry name" value="DNA-DIRECTED RNA POLYMERASE III SUBUNIT RPC3"/>
    <property type="match status" value="1"/>
</dbReference>
<comment type="similarity">
    <text evidence="2 6">Belongs to the eukaryotic RPC3/POLR3C RNA polymerase subunit family.</text>
</comment>
<proteinExistence type="inferred from homology"/>
<feature type="domain" description="RNA polymerase III subunit RPC82-related helix-turn-helix" evidence="8">
    <location>
        <begin position="6"/>
        <end position="64"/>
    </location>
</feature>
<reference evidence="10 11" key="1">
    <citation type="submission" date="2024-02" db="EMBL/GenBank/DDBJ databases">
        <title>Chromosome-scale genome assembly of the rough periwinkle Littorina saxatilis.</title>
        <authorList>
            <person name="De Jode A."/>
            <person name="Faria R."/>
            <person name="Formenti G."/>
            <person name="Sims Y."/>
            <person name="Smith T.P."/>
            <person name="Tracey A."/>
            <person name="Wood J.M.D."/>
            <person name="Zagrodzka Z.B."/>
            <person name="Johannesson K."/>
            <person name="Butlin R.K."/>
            <person name="Leder E.H."/>
        </authorList>
    </citation>
    <scope>NUCLEOTIDE SEQUENCE [LARGE SCALE GENOMIC DNA]</scope>
    <source>
        <strain evidence="10">Snail1</strain>
        <tissue evidence="10">Muscle</tissue>
    </source>
</reference>
<evidence type="ECO:0000256" key="5">
    <source>
        <dbReference type="ARBA" id="ARBA00023242"/>
    </source>
</evidence>
<dbReference type="InterPro" id="IPR013197">
    <property type="entry name" value="RNA_pol_III_RPC82-rel_HTH"/>
</dbReference>
<evidence type="ECO:0000256" key="4">
    <source>
        <dbReference type="ARBA" id="ARBA00023163"/>
    </source>
</evidence>
<dbReference type="FunFam" id="1.10.10.10:FF:000199">
    <property type="entry name" value="DNA-directed RNA polymerase III subunit RPC3"/>
    <property type="match status" value="1"/>
</dbReference>
<evidence type="ECO:0000313" key="10">
    <source>
        <dbReference type="EMBL" id="KAK7116199.1"/>
    </source>
</evidence>
<dbReference type="GO" id="GO:0003697">
    <property type="term" value="F:single-stranded DNA binding"/>
    <property type="evidence" value="ECO:0007669"/>
    <property type="project" value="UniProtKB-UniRule"/>
</dbReference>
<dbReference type="InterPro" id="IPR055207">
    <property type="entry name" value="POLR3C_WHD"/>
</dbReference>
<sequence>MSKTDLALLILRDFHGEIVAKIGECIVLSGCATVRQVALSTGIPQAKVKRAVLILVQHGIAEFEQNKHGFIDYKVDVNKIVYRLQFPKIMRCAELLYGDPAKFMVEKLLFEGRATMKSLIKTETQRLNECLRAQGDSEVAPSLLEERFEKLVKTHFLKRCSVPIKDARGRAVSLEAPSEELVFVMPPKESGTERVKQEGEPPSKKLKVEGEVDHAAAADSATSEIYWEVNYKRFLQHFRDQVLVAAVASRLDNEKAGEVLRTILRHCEKTTNPNEYVSQPISYHEIQAQLPRDLGMAKQTLEQWLKILTDTMPEFVSKSADSGGGMYAVSIFQALQTLCTAHIESVVEERFGSKSLRIFRVILMKRQVEQTTIEKCVLMPAKEAKDLLYKMFREHFVHVTELAKTPDHAPSRTFYLFNVDLQKVARVVLDRSYKAMKNVVIKQRLVVSENKRLRDKENRKNVVIASLQKQHSDLLAEHGEGITDEMKEEWEREVDAIKSMITHHEYEQLEKASKFIHHLEASQQQLDSTIFLLESYLAMTYKPPTPKPARDPLGR</sequence>
<comment type="subunit">
    <text evidence="6">Component of the RNA polymerase III (Pol III) complex consisting of 17 subunits.</text>
</comment>
<dbReference type="Gene3D" id="6.10.140.1450">
    <property type="match status" value="1"/>
</dbReference>
<dbReference type="Pfam" id="PF22536">
    <property type="entry name" value="WHD_POLR3C"/>
    <property type="match status" value="1"/>
</dbReference>
<keyword evidence="4 6" id="KW-0804">Transcription</keyword>
<keyword evidence="5 6" id="KW-0539">Nucleus</keyword>
<feature type="domain" description="RNA polymerase III Rpc82 C -terminal" evidence="7">
    <location>
        <begin position="147"/>
        <end position="333"/>
    </location>
</feature>
<dbReference type="GO" id="GO:0005666">
    <property type="term" value="C:RNA polymerase III complex"/>
    <property type="evidence" value="ECO:0007669"/>
    <property type="project" value="UniProtKB-UniRule"/>
</dbReference>
<dbReference type="PANTHER" id="PTHR12949">
    <property type="entry name" value="RNA POLYMERASE III DNA DIRECTED -RELATED"/>
    <property type="match status" value="1"/>
</dbReference>
<evidence type="ECO:0000256" key="2">
    <source>
        <dbReference type="ARBA" id="ARBA00007206"/>
    </source>
</evidence>
<feature type="domain" description="DNA-directed RNA polymerase III subunit RPC3 winged-helix" evidence="9">
    <location>
        <begin position="343"/>
        <end position="419"/>
    </location>
</feature>
<dbReference type="Pfam" id="PF08221">
    <property type="entry name" value="HTH_9"/>
    <property type="match status" value="1"/>
</dbReference>
<evidence type="ECO:0000256" key="3">
    <source>
        <dbReference type="ARBA" id="ARBA00022478"/>
    </source>
</evidence>
<evidence type="ECO:0000256" key="6">
    <source>
        <dbReference type="RuleBase" id="RU367076"/>
    </source>
</evidence>
<comment type="function">
    <text evidence="6">DNA-dependent RNA polymerase catalyzes the transcription of DNA into RNA using the four ribonucleoside triphosphates as substrates. Specific core component of RNA polymerase III which synthesizes small RNAs, such as 5S rRNA and tRNAs.</text>
</comment>
<dbReference type="GO" id="GO:0006351">
    <property type="term" value="P:DNA-templated transcription"/>
    <property type="evidence" value="ECO:0007669"/>
    <property type="project" value="InterPro"/>
</dbReference>
<dbReference type="Pfam" id="PF05645">
    <property type="entry name" value="RNA_pol_Rpc82"/>
    <property type="match status" value="1"/>
</dbReference>
<gene>
    <name evidence="10" type="ORF">V1264_001923</name>
</gene>
<name>A0AAN9C3W2_9CAEN</name>
<keyword evidence="3 6" id="KW-0240">DNA-directed RNA polymerase</keyword>
<evidence type="ECO:0000313" key="11">
    <source>
        <dbReference type="Proteomes" id="UP001374579"/>
    </source>
</evidence>
<evidence type="ECO:0000259" key="7">
    <source>
        <dbReference type="Pfam" id="PF05645"/>
    </source>
</evidence>
<protein>
    <recommendedName>
        <fullName evidence="6">DNA-directed RNA polymerase III subunit RPC3</fullName>
        <shortName evidence="6">RNA polymerase III subunit C3</shortName>
    </recommendedName>
</protein>
<dbReference type="InterPro" id="IPR036388">
    <property type="entry name" value="WH-like_DNA-bd_sf"/>
</dbReference>
<comment type="caution">
    <text evidence="10">The sequence shown here is derived from an EMBL/GenBank/DDBJ whole genome shotgun (WGS) entry which is preliminary data.</text>
</comment>
<dbReference type="Gene3D" id="1.10.10.10">
    <property type="entry name" value="Winged helix-like DNA-binding domain superfamily/Winged helix DNA-binding domain"/>
    <property type="match status" value="4"/>
</dbReference>
<dbReference type="InterPro" id="IPR039748">
    <property type="entry name" value="RPC3"/>
</dbReference>
<keyword evidence="11" id="KW-1185">Reference proteome</keyword>
<evidence type="ECO:0000259" key="9">
    <source>
        <dbReference type="Pfam" id="PF22536"/>
    </source>
</evidence>